<evidence type="ECO:0000313" key="7">
    <source>
        <dbReference type="EMBL" id="VDK24160.1"/>
    </source>
</evidence>
<dbReference type="AlphaFoldDB" id="A0A0R3VX77"/>
<feature type="compositionally biased region" description="Basic and acidic residues" evidence="5">
    <location>
        <begin position="363"/>
        <end position="374"/>
    </location>
</feature>
<dbReference type="Proteomes" id="UP000282613">
    <property type="component" value="Unassembled WGS sequence"/>
</dbReference>
<reference evidence="9" key="1">
    <citation type="submission" date="2017-02" db="UniProtKB">
        <authorList>
            <consortium name="WormBaseParasite"/>
        </authorList>
    </citation>
    <scope>IDENTIFICATION</scope>
</reference>
<organism evidence="9">
    <name type="scientific">Taenia asiatica</name>
    <name type="common">Asian tapeworm</name>
    <dbReference type="NCBI Taxonomy" id="60517"/>
    <lineage>
        <taxon>Eukaryota</taxon>
        <taxon>Metazoa</taxon>
        <taxon>Spiralia</taxon>
        <taxon>Lophotrochozoa</taxon>
        <taxon>Platyhelminthes</taxon>
        <taxon>Cestoda</taxon>
        <taxon>Eucestoda</taxon>
        <taxon>Cyclophyllidea</taxon>
        <taxon>Taeniidae</taxon>
        <taxon>Taenia</taxon>
    </lineage>
</organism>
<evidence type="ECO:0000256" key="3">
    <source>
        <dbReference type="ARBA" id="ARBA00022664"/>
    </source>
</evidence>
<dbReference type="Pfam" id="PF05182">
    <property type="entry name" value="Fip1"/>
    <property type="match status" value="1"/>
</dbReference>
<feature type="region of interest" description="Disordered" evidence="5">
    <location>
        <begin position="312"/>
        <end position="402"/>
    </location>
</feature>
<name>A0A0R3VX77_TAEAS</name>
<keyword evidence="8" id="KW-1185">Reference proteome</keyword>
<sequence length="402" mass="43577">MIELKALCGDMELAAGEVVVADSGGFFLRRLYFLGGNNDIGANGLPEDASEVSTSPNPSVSVVDTSIGNDPEVDTNATADKASTRDEFADAAIEKFGDEEDTDEDDDAVNVIIKPSKGSIYKTGTTYQARSQQANAQGQKTLRPGININDPGSIQGVPTIEFNISSLGEDDKPWKRPGADITDYFNYGFTEDTWLQYCEKQKILRQEYANTALKPVLVGTAGGFGLTSISSGSHRGGMRFSQQQQLQNKDIHVLSGRGRSPSVSDEELEKRNGLLGPGQAFNIPPPCFAPPTGGDALSQFGNVANALNFPPPGFTNTSVPPPLLGTGFSPQQPSHQWPQSNIGSGLLPLFPGQSVRSTGGRNHHSDNRRDRTPENEFSEEELNDCRRSRYRGDDEQESRYER</sequence>
<dbReference type="WBParaSite" id="TASK_0000202101-mRNA-1">
    <property type="protein sequence ID" value="TASK_0000202101-mRNA-1"/>
    <property type="gene ID" value="TASK_0000202101"/>
</dbReference>
<dbReference type="EMBL" id="UYRS01000885">
    <property type="protein sequence ID" value="VDK24160.1"/>
    <property type="molecule type" value="Genomic_DNA"/>
</dbReference>
<evidence type="ECO:0000313" key="8">
    <source>
        <dbReference type="Proteomes" id="UP000282613"/>
    </source>
</evidence>
<evidence type="ECO:0000256" key="2">
    <source>
        <dbReference type="ARBA" id="ARBA00007459"/>
    </source>
</evidence>
<accession>A0A0R3VX77</accession>
<evidence type="ECO:0000256" key="5">
    <source>
        <dbReference type="SAM" id="MobiDB-lite"/>
    </source>
</evidence>
<evidence type="ECO:0000256" key="1">
    <source>
        <dbReference type="ARBA" id="ARBA00004123"/>
    </source>
</evidence>
<dbReference type="GO" id="GO:0005847">
    <property type="term" value="C:mRNA cleavage and polyadenylation specificity factor complex"/>
    <property type="evidence" value="ECO:0007669"/>
    <property type="project" value="TreeGrafter"/>
</dbReference>
<dbReference type="InterPro" id="IPR007854">
    <property type="entry name" value="Fip1_dom"/>
</dbReference>
<reference evidence="7 8" key="2">
    <citation type="submission" date="2018-11" db="EMBL/GenBank/DDBJ databases">
        <authorList>
            <consortium name="Pathogen Informatics"/>
        </authorList>
    </citation>
    <scope>NUCLEOTIDE SEQUENCE [LARGE SCALE GENOMIC DNA]</scope>
</reference>
<dbReference type="PANTHER" id="PTHR13484">
    <property type="entry name" value="FIP1-LIKE 1 PROTEIN"/>
    <property type="match status" value="1"/>
</dbReference>
<keyword evidence="3" id="KW-0507">mRNA processing</keyword>
<dbReference type="InterPro" id="IPR051187">
    <property type="entry name" value="Pre-mRNA_3'-end_processing_reg"/>
</dbReference>
<dbReference type="GO" id="GO:0006397">
    <property type="term" value="P:mRNA processing"/>
    <property type="evidence" value="ECO:0007669"/>
    <property type="project" value="UniProtKB-KW"/>
</dbReference>
<keyword evidence="4" id="KW-0539">Nucleus</keyword>
<feature type="compositionally biased region" description="Low complexity" evidence="5">
    <location>
        <begin position="329"/>
        <end position="340"/>
    </location>
</feature>
<dbReference type="STRING" id="60517.A0A0R3VX77"/>
<feature type="region of interest" description="Disordered" evidence="5">
    <location>
        <begin position="45"/>
        <end position="77"/>
    </location>
</feature>
<feature type="domain" description="Pre-mRNA polyadenylation factor Fip1" evidence="6">
    <location>
        <begin position="163"/>
        <end position="205"/>
    </location>
</feature>
<feature type="compositionally biased region" description="Basic and acidic residues" evidence="5">
    <location>
        <begin position="383"/>
        <end position="402"/>
    </location>
</feature>
<protein>
    <submittedName>
        <fullName evidence="9">Pre-mRNA 3'-end-processing factor FIP1</fullName>
    </submittedName>
</protein>
<gene>
    <name evidence="7" type="ORF">TASK_LOCUS2022</name>
</gene>
<evidence type="ECO:0000313" key="9">
    <source>
        <dbReference type="WBParaSite" id="TASK_0000202101-mRNA-1"/>
    </source>
</evidence>
<feature type="compositionally biased region" description="Low complexity" evidence="5">
    <location>
        <begin position="51"/>
        <end position="66"/>
    </location>
</feature>
<dbReference type="OrthoDB" id="1917198at2759"/>
<comment type="subcellular location">
    <subcellularLocation>
        <location evidence="1">Nucleus</location>
    </subcellularLocation>
</comment>
<feature type="compositionally biased region" description="Pro residues" evidence="5">
    <location>
        <begin position="312"/>
        <end position="323"/>
    </location>
</feature>
<comment type="similarity">
    <text evidence="2">Belongs to the FIP1 family.</text>
</comment>
<proteinExistence type="inferred from homology"/>
<dbReference type="PANTHER" id="PTHR13484:SF0">
    <property type="entry name" value="PRE-MRNA 3'-END-PROCESSING FACTOR FIP1"/>
    <property type="match status" value="1"/>
</dbReference>
<evidence type="ECO:0000256" key="4">
    <source>
        <dbReference type="ARBA" id="ARBA00023242"/>
    </source>
</evidence>
<evidence type="ECO:0000259" key="6">
    <source>
        <dbReference type="Pfam" id="PF05182"/>
    </source>
</evidence>